<protein>
    <submittedName>
        <fullName evidence="2">Uncharacterized protein YbjT (DUF2867 family)</fullName>
    </submittedName>
</protein>
<dbReference type="InterPro" id="IPR051604">
    <property type="entry name" value="Ergot_Alk_Oxidoreductase"/>
</dbReference>
<dbReference type="OrthoDB" id="109735at2"/>
<organism evidence="2 3">
    <name type="scientific">Eilatimonas milleporae</name>
    <dbReference type="NCBI Taxonomy" id="911205"/>
    <lineage>
        <taxon>Bacteria</taxon>
        <taxon>Pseudomonadati</taxon>
        <taxon>Pseudomonadota</taxon>
        <taxon>Alphaproteobacteria</taxon>
        <taxon>Kordiimonadales</taxon>
        <taxon>Kordiimonadaceae</taxon>
        <taxon>Eilatimonas</taxon>
    </lineage>
</organism>
<dbReference type="InParanoid" id="A0A3M0C4J1"/>
<keyword evidence="3" id="KW-1185">Reference proteome</keyword>
<dbReference type="Gene3D" id="3.90.25.10">
    <property type="entry name" value="UDP-galactose 4-epimerase, domain 1"/>
    <property type="match status" value="1"/>
</dbReference>
<evidence type="ECO:0000313" key="3">
    <source>
        <dbReference type="Proteomes" id="UP000271227"/>
    </source>
</evidence>
<proteinExistence type="predicted"/>
<sequence length="296" mass="31771">MPTTLVTGATGNIGRELVHLLSIDPRVGEIRVATRDPDSPSAQLLTAIDPAIVHPVRFTTDAADLAEVFGDGVDRMCMITPMVGDMVAWQEAVLSAARGLKRIVKISNDAARPTSEGSVEGTPPAAHWAGEEMLRAMDVEQAILRPTIFMQHFMIVPGLYQRGDDTFYLPSGDGRMAMVDARDIAFAAADLLLRPKAELPDEPICVTGPEALTGEDMRARISLATGRAFQWNKDPAAFEKHSKAVGTPVEIGGVYAAGAEGAFASVHADQFETAFGRRPTSFAKFALDNAAHFHAF</sequence>
<dbReference type="RefSeq" id="WP_121940135.1">
    <property type="nucleotide sequence ID" value="NZ_REFR01000015.1"/>
</dbReference>
<name>A0A3M0C4J1_9PROT</name>
<dbReference type="AlphaFoldDB" id="A0A3M0C4J1"/>
<dbReference type="EMBL" id="REFR01000015">
    <property type="protein sequence ID" value="RMB01999.1"/>
    <property type="molecule type" value="Genomic_DNA"/>
</dbReference>
<evidence type="ECO:0000259" key="1">
    <source>
        <dbReference type="Pfam" id="PF05368"/>
    </source>
</evidence>
<gene>
    <name evidence="2" type="ORF">BXY39_3509</name>
</gene>
<accession>A0A3M0C4J1</accession>
<dbReference type="Gene3D" id="3.40.50.720">
    <property type="entry name" value="NAD(P)-binding Rossmann-like Domain"/>
    <property type="match status" value="1"/>
</dbReference>
<dbReference type="Proteomes" id="UP000271227">
    <property type="component" value="Unassembled WGS sequence"/>
</dbReference>
<dbReference type="SUPFAM" id="SSF51735">
    <property type="entry name" value="NAD(P)-binding Rossmann-fold domains"/>
    <property type="match status" value="1"/>
</dbReference>
<dbReference type="PANTHER" id="PTHR43162">
    <property type="match status" value="1"/>
</dbReference>
<dbReference type="PANTHER" id="PTHR43162:SF1">
    <property type="entry name" value="PRESTALK A DIFFERENTIATION PROTEIN A"/>
    <property type="match status" value="1"/>
</dbReference>
<evidence type="ECO:0000313" key="2">
    <source>
        <dbReference type="EMBL" id="RMB01999.1"/>
    </source>
</evidence>
<comment type="caution">
    <text evidence="2">The sequence shown here is derived from an EMBL/GenBank/DDBJ whole genome shotgun (WGS) entry which is preliminary data.</text>
</comment>
<dbReference type="Pfam" id="PF05368">
    <property type="entry name" value="NmrA"/>
    <property type="match status" value="1"/>
</dbReference>
<dbReference type="InterPro" id="IPR036291">
    <property type="entry name" value="NAD(P)-bd_dom_sf"/>
</dbReference>
<feature type="domain" description="NmrA-like" evidence="1">
    <location>
        <begin position="4"/>
        <end position="235"/>
    </location>
</feature>
<dbReference type="InterPro" id="IPR008030">
    <property type="entry name" value="NmrA-like"/>
</dbReference>
<reference evidence="2 3" key="1">
    <citation type="submission" date="2018-10" db="EMBL/GenBank/DDBJ databases">
        <title>Genomic Encyclopedia of Archaeal and Bacterial Type Strains, Phase II (KMG-II): from individual species to whole genera.</title>
        <authorList>
            <person name="Goeker M."/>
        </authorList>
    </citation>
    <scope>NUCLEOTIDE SEQUENCE [LARGE SCALE GENOMIC DNA]</scope>
    <source>
        <strain evidence="2 3">DSM 25217</strain>
    </source>
</reference>